<proteinExistence type="predicted"/>
<keyword evidence="3" id="KW-1185">Reference proteome</keyword>
<dbReference type="EMBL" id="NHYD01000322">
    <property type="protein sequence ID" value="PPQ94525.1"/>
    <property type="molecule type" value="Genomic_DNA"/>
</dbReference>
<organism evidence="2 3">
    <name type="scientific">Psilocybe cyanescens</name>
    <dbReference type="NCBI Taxonomy" id="93625"/>
    <lineage>
        <taxon>Eukaryota</taxon>
        <taxon>Fungi</taxon>
        <taxon>Dikarya</taxon>
        <taxon>Basidiomycota</taxon>
        <taxon>Agaricomycotina</taxon>
        <taxon>Agaricomycetes</taxon>
        <taxon>Agaricomycetidae</taxon>
        <taxon>Agaricales</taxon>
        <taxon>Agaricineae</taxon>
        <taxon>Strophariaceae</taxon>
        <taxon>Psilocybe</taxon>
    </lineage>
</organism>
<accession>A0A409XUP2</accession>
<evidence type="ECO:0000313" key="3">
    <source>
        <dbReference type="Proteomes" id="UP000283269"/>
    </source>
</evidence>
<dbReference type="Proteomes" id="UP000283269">
    <property type="component" value="Unassembled WGS sequence"/>
</dbReference>
<dbReference type="InParanoid" id="A0A409XUP2"/>
<comment type="caution">
    <text evidence="2">The sequence shown here is derived from an EMBL/GenBank/DDBJ whole genome shotgun (WGS) entry which is preliminary data.</text>
</comment>
<sequence length="69" mass="7789">MPVVSQTPPKRPFPRDSQTTTSQVDNWPMPIKTAKRRHPSTMPNVSRQPTPARGAERKANTFGFISKNE</sequence>
<name>A0A409XUP2_PSICY</name>
<evidence type="ECO:0000256" key="1">
    <source>
        <dbReference type="SAM" id="MobiDB-lite"/>
    </source>
</evidence>
<reference evidence="2 3" key="1">
    <citation type="journal article" date="2018" name="Evol. Lett.">
        <title>Horizontal gene cluster transfer increased hallucinogenic mushroom diversity.</title>
        <authorList>
            <person name="Reynolds H.T."/>
            <person name="Vijayakumar V."/>
            <person name="Gluck-Thaler E."/>
            <person name="Korotkin H.B."/>
            <person name="Matheny P.B."/>
            <person name="Slot J.C."/>
        </authorList>
    </citation>
    <scope>NUCLEOTIDE SEQUENCE [LARGE SCALE GENOMIC DNA]</scope>
    <source>
        <strain evidence="2 3">2631</strain>
    </source>
</reference>
<evidence type="ECO:0000313" key="2">
    <source>
        <dbReference type="EMBL" id="PPQ94525.1"/>
    </source>
</evidence>
<dbReference type="AlphaFoldDB" id="A0A409XUP2"/>
<gene>
    <name evidence="2" type="ORF">CVT25_014220</name>
</gene>
<feature type="region of interest" description="Disordered" evidence="1">
    <location>
        <begin position="1"/>
        <end position="69"/>
    </location>
</feature>
<protein>
    <submittedName>
        <fullName evidence="2">Uncharacterized protein</fullName>
    </submittedName>
</protein>
<feature type="compositionally biased region" description="Polar residues" evidence="1">
    <location>
        <begin position="16"/>
        <end position="25"/>
    </location>
</feature>